<organism evidence="2">
    <name type="scientific">marine sediment metagenome</name>
    <dbReference type="NCBI Taxonomy" id="412755"/>
    <lineage>
        <taxon>unclassified sequences</taxon>
        <taxon>metagenomes</taxon>
        <taxon>ecological metagenomes</taxon>
    </lineage>
</organism>
<name>A0A0F9HAJ4_9ZZZZ</name>
<evidence type="ECO:0008006" key="3">
    <source>
        <dbReference type="Google" id="ProtNLM"/>
    </source>
</evidence>
<protein>
    <recommendedName>
        <fullName evidence="3">Fibronectin type-III domain-containing protein</fullName>
    </recommendedName>
</protein>
<reference evidence="2" key="1">
    <citation type="journal article" date="2015" name="Nature">
        <title>Complex archaea that bridge the gap between prokaryotes and eukaryotes.</title>
        <authorList>
            <person name="Spang A."/>
            <person name="Saw J.H."/>
            <person name="Jorgensen S.L."/>
            <person name="Zaremba-Niedzwiedzka K."/>
            <person name="Martijn J."/>
            <person name="Lind A.E."/>
            <person name="van Eijk R."/>
            <person name="Schleper C."/>
            <person name="Guy L."/>
            <person name="Ettema T.J."/>
        </authorList>
    </citation>
    <scope>NUCLEOTIDE SEQUENCE</scope>
</reference>
<sequence length="169" mass="18731">MKKKLYISLGVVAFLLVSIFSSSGIGSRSFVRNNPKLAGTSPVLKPIIPSPNFDGRIELRWDKIYGVYGYSIYQTDPSGVTIRLERNWRGNSYSVSGLTDGVWQFQLRNVYMANFGEFGNIESIQVGNVPTPTPTPTPINTTINTTMILLISGMSIIGVIVIIWLRGRK</sequence>
<keyword evidence="1" id="KW-0472">Membrane</keyword>
<gene>
    <name evidence="2" type="ORF">LCGC14_1726810</name>
</gene>
<keyword evidence="1" id="KW-1133">Transmembrane helix</keyword>
<evidence type="ECO:0000313" key="2">
    <source>
        <dbReference type="EMBL" id="KKM08144.1"/>
    </source>
</evidence>
<proteinExistence type="predicted"/>
<comment type="caution">
    <text evidence="2">The sequence shown here is derived from an EMBL/GenBank/DDBJ whole genome shotgun (WGS) entry which is preliminary data.</text>
</comment>
<feature type="transmembrane region" description="Helical" evidence="1">
    <location>
        <begin position="147"/>
        <end position="165"/>
    </location>
</feature>
<dbReference type="EMBL" id="LAZR01015616">
    <property type="protein sequence ID" value="KKM08144.1"/>
    <property type="molecule type" value="Genomic_DNA"/>
</dbReference>
<accession>A0A0F9HAJ4</accession>
<keyword evidence="1" id="KW-0812">Transmembrane</keyword>
<evidence type="ECO:0000256" key="1">
    <source>
        <dbReference type="SAM" id="Phobius"/>
    </source>
</evidence>
<dbReference type="AlphaFoldDB" id="A0A0F9HAJ4"/>